<proteinExistence type="predicted"/>
<reference evidence="1" key="1">
    <citation type="submission" date="2020-07" db="EMBL/GenBank/DDBJ databases">
        <title>Huge and variable diversity of episymbiotic CPR bacteria and DPANN archaea in groundwater ecosystems.</title>
        <authorList>
            <person name="He C.Y."/>
            <person name="Keren R."/>
            <person name="Whittaker M."/>
            <person name="Farag I.F."/>
            <person name="Doudna J."/>
            <person name="Cate J.H.D."/>
            <person name="Banfield J.F."/>
        </authorList>
    </citation>
    <scope>NUCLEOTIDE SEQUENCE</scope>
    <source>
        <strain evidence="1">NC_groundwater_1664_Pr3_B-0.1um_52_9</strain>
    </source>
</reference>
<accession>A0A9D6V3W0</accession>
<evidence type="ECO:0000313" key="2">
    <source>
        <dbReference type="Proteomes" id="UP000807825"/>
    </source>
</evidence>
<gene>
    <name evidence="1" type="ORF">HY912_19155</name>
</gene>
<evidence type="ECO:0008006" key="3">
    <source>
        <dbReference type="Google" id="ProtNLM"/>
    </source>
</evidence>
<dbReference type="AlphaFoldDB" id="A0A9D6V3W0"/>
<dbReference type="Proteomes" id="UP000807825">
    <property type="component" value="Unassembled WGS sequence"/>
</dbReference>
<comment type="caution">
    <text evidence="1">The sequence shown here is derived from an EMBL/GenBank/DDBJ whole genome shotgun (WGS) entry which is preliminary data.</text>
</comment>
<sequence length="234" mass="26677">MTDREINARQAFSDIRSGMDEAALMEKYKLSRAGLKNLLKELSELGLLETDKDGKLKPPRKKIKVKQFLKDFRSGMADDGLMAKYEISRDGLYLVYRRLIDLKAVRSDELFGEPDLTARAIDPIHVREMERFCLDFELSVHEASHPGNRGVVRDMSEKGVGLSGISCSVGEHKILVIDPDKFMDIEPFLFRAECAWSEIDIITRSRLSGFKIDEISAEDLDRLRQLIGFLSFCQ</sequence>
<dbReference type="EMBL" id="JACRDE010000500">
    <property type="protein sequence ID" value="MBI5251615.1"/>
    <property type="molecule type" value="Genomic_DNA"/>
</dbReference>
<evidence type="ECO:0000313" key="1">
    <source>
        <dbReference type="EMBL" id="MBI5251615.1"/>
    </source>
</evidence>
<organism evidence="1 2">
    <name type="scientific">Desulfomonile tiedjei</name>
    <dbReference type="NCBI Taxonomy" id="2358"/>
    <lineage>
        <taxon>Bacteria</taxon>
        <taxon>Pseudomonadati</taxon>
        <taxon>Thermodesulfobacteriota</taxon>
        <taxon>Desulfomonilia</taxon>
        <taxon>Desulfomonilales</taxon>
        <taxon>Desulfomonilaceae</taxon>
        <taxon>Desulfomonile</taxon>
    </lineage>
</organism>
<name>A0A9D6V3W0_9BACT</name>
<protein>
    <recommendedName>
        <fullName evidence="3">PilZ domain-containing protein</fullName>
    </recommendedName>
</protein>